<accession>A0AAV9THA2</accession>
<keyword evidence="9" id="KW-1185">Reference proteome</keyword>
<dbReference type="GO" id="GO:0003677">
    <property type="term" value="F:DNA binding"/>
    <property type="evidence" value="ECO:0007669"/>
    <property type="project" value="InterPro"/>
</dbReference>
<dbReference type="InterPro" id="IPR007219">
    <property type="entry name" value="XnlR_reg_dom"/>
</dbReference>
<dbReference type="PROSITE" id="PS00463">
    <property type="entry name" value="ZN2_CY6_FUNGAL_1"/>
    <property type="match status" value="1"/>
</dbReference>
<keyword evidence="4" id="KW-0804">Transcription</keyword>
<keyword evidence="5" id="KW-0539">Nucleus</keyword>
<dbReference type="GO" id="GO:0005634">
    <property type="term" value="C:nucleus"/>
    <property type="evidence" value="ECO:0007669"/>
    <property type="project" value="UniProtKB-SubCell"/>
</dbReference>
<dbReference type="PANTHER" id="PTHR47338">
    <property type="entry name" value="ZN(II)2CYS6 TRANSCRIPTION FACTOR (EUROFUNG)-RELATED"/>
    <property type="match status" value="1"/>
</dbReference>
<dbReference type="Proteomes" id="UP001327957">
    <property type="component" value="Unassembled WGS sequence"/>
</dbReference>
<dbReference type="AlphaFoldDB" id="A0AAV9THA2"/>
<dbReference type="CDD" id="cd03062">
    <property type="entry name" value="TRX_Fd_Sucrase"/>
    <property type="match status" value="1"/>
</dbReference>
<comment type="caution">
    <text evidence="8">The sequence shown here is derived from an EMBL/GenBank/DDBJ whole genome shotgun (WGS) entry which is preliminary data.</text>
</comment>
<dbReference type="InterPro" id="IPR009737">
    <property type="entry name" value="Aim32/Apd1-like"/>
</dbReference>
<dbReference type="SUPFAM" id="SSF57701">
    <property type="entry name" value="Zn2/Cys6 DNA-binding domain"/>
    <property type="match status" value="1"/>
</dbReference>
<dbReference type="PANTHER" id="PTHR47338:SF11">
    <property type="entry name" value="ZN(II)2CYS6 TRANSCRIPTION FACTOR (EUROFUNG)"/>
    <property type="match status" value="1"/>
</dbReference>
<comment type="subcellular location">
    <subcellularLocation>
        <location evidence="1">Nucleus</location>
    </subcellularLocation>
</comment>
<dbReference type="Pfam" id="PF06999">
    <property type="entry name" value="Suc_Fer-like"/>
    <property type="match status" value="1"/>
</dbReference>
<evidence type="ECO:0000259" key="7">
    <source>
        <dbReference type="PROSITE" id="PS50048"/>
    </source>
</evidence>
<evidence type="ECO:0000256" key="2">
    <source>
        <dbReference type="ARBA" id="ARBA00022723"/>
    </source>
</evidence>
<dbReference type="InterPro" id="IPR036249">
    <property type="entry name" value="Thioredoxin-like_sf"/>
</dbReference>
<protein>
    <submittedName>
        <fullName evidence="8">Fungal specific transcription factor</fullName>
    </submittedName>
</protein>
<evidence type="ECO:0000256" key="5">
    <source>
        <dbReference type="ARBA" id="ARBA00023242"/>
    </source>
</evidence>
<feature type="domain" description="Zn(2)-C6 fungal-type" evidence="7">
    <location>
        <begin position="110"/>
        <end position="140"/>
    </location>
</feature>
<dbReference type="GO" id="GO:0006351">
    <property type="term" value="P:DNA-templated transcription"/>
    <property type="evidence" value="ECO:0007669"/>
    <property type="project" value="InterPro"/>
</dbReference>
<feature type="region of interest" description="Disordered" evidence="6">
    <location>
        <begin position="1002"/>
        <end position="1027"/>
    </location>
</feature>
<sequence length="1112" mass="122472">MSYQYPSNKDAGSSYRDHRPSSGSSLMQASAQASTSSSEGIPSKDGLGPKIWTGTHFLPRFVRAAEVPGEGMCYFYDDGSHCKTVIDGEAVNAHWGVTKAGKPRKRLAIACVTCREKKIKCDPDYPRCVQCEKFGRVCKFKNAPRGGHNTSPSTPPAEPEDMRRMGGSANPNDMHRPGSNSSASVSPRTTYRQPSPEPSMPHKRMRLGFDSSSSMRDEPPMSFGETAKTSISWQHRQPIELPRIHENVLNRAWQSDPYVSDPQSINTVISSFFVHTDSTMALRFLPETAFKSWVIGNAHTKSPEDLMLTYSILAVGVALSGGLKRVAHEYAQVARYAQHRAASGLQLVQTRLLLALYYLSISDPDEANVMSSAAISMATCLQLNLELDKSINAHLTVFPYGLARAAYAESRRRTYWACFVLERLNGMFPNRLSTLDARDIFIRLPCEAEVFEKQEESQTPFFSANPSSSSKLVDTPLSLSAYLVQLVSLWAEVMSNIYRVAQGVPLDRDTAPFIESTRERFIKWQESLPERFTYSADNMELAAQDGTLSTFLTVHLLHHHGLIKLHRHMCTSERLSPADRLQYLWRVCEESSRVLDMTSALGVLLQARRTPLSAPPPFMSHVILEAADVVTAEGALSEVSVLLDRLAVAGAVVDAASTVWEEARAHRAALEHRRDAIRILRDSQPGDAPSTGGKVFINNDEEKDSRRLPLGKCWQMEEPMDTMFGKFADIDVFRTESHFAPCERVASGEPATLHHFVGVIVLIFLHRNSVIVILIVVVVVVVIKTKTAIPAPAVGPTAACAATPAMPDGLDIDRTAPLNGVVSAYAEQVLACTGRDDWASRIEEENSGDNLAADLKELFGRGGTYSDPWHNVSVLNTSFPSSTPRRSELQTTSAYLLPSFKYVPFLPRVSFDSVQALAKGYLLPEKLHPMHDGLSPIHRDRLTREAAYRPLLYGVRDVTDVLVLICGHGGRDMRCGIMGPVLREEFERRLEGSGVAVARGPVEVDESGEEKGRIAAPEGQEEEGGDGEMAARVGLISHIGGHKFAGNVIVYIPPGLRVTSGEKHPLAGKGIWYGRVEPKHVEGIVKETVLGGRVIADMFRGGIDENRKILRL</sequence>
<dbReference type="Gene3D" id="3.40.30.10">
    <property type="entry name" value="Glutaredoxin"/>
    <property type="match status" value="1"/>
</dbReference>
<dbReference type="Pfam" id="PF04082">
    <property type="entry name" value="Fungal_trans"/>
    <property type="match status" value="1"/>
</dbReference>
<reference evidence="8 9" key="1">
    <citation type="submission" date="2023-04" db="EMBL/GenBank/DDBJ databases">
        <title>Colletotrichum tabacum stain YC1 causing leaf anthracnose on Nicotiana tabacum(L.) cv.</title>
        <authorList>
            <person name="Ji Z."/>
            <person name="Wang M."/>
            <person name="Zhang J."/>
            <person name="Wang N."/>
            <person name="Zhou Z."/>
        </authorList>
    </citation>
    <scope>NUCLEOTIDE SEQUENCE [LARGE SCALE GENOMIC DNA]</scope>
    <source>
        <strain evidence="8 9">YC1</strain>
    </source>
</reference>
<feature type="region of interest" description="Disordered" evidence="6">
    <location>
        <begin position="142"/>
        <end position="222"/>
    </location>
</feature>
<dbReference type="SMART" id="SM00066">
    <property type="entry name" value="GAL4"/>
    <property type="match status" value="1"/>
</dbReference>
<keyword evidence="3" id="KW-0805">Transcription regulation</keyword>
<dbReference type="SUPFAM" id="SSF52833">
    <property type="entry name" value="Thioredoxin-like"/>
    <property type="match status" value="1"/>
</dbReference>
<gene>
    <name evidence="8" type="ORF">QIS74_05388</name>
</gene>
<evidence type="ECO:0000313" key="8">
    <source>
        <dbReference type="EMBL" id="KAK6219886.1"/>
    </source>
</evidence>
<evidence type="ECO:0000313" key="9">
    <source>
        <dbReference type="Proteomes" id="UP001327957"/>
    </source>
</evidence>
<feature type="compositionally biased region" description="Polar residues" evidence="6">
    <location>
        <begin position="178"/>
        <end position="193"/>
    </location>
</feature>
<dbReference type="InterPro" id="IPR036864">
    <property type="entry name" value="Zn2-C6_fun-type_DNA-bd_sf"/>
</dbReference>
<name>A0AAV9THA2_9PEZI</name>
<evidence type="ECO:0000256" key="1">
    <source>
        <dbReference type="ARBA" id="ARBA00004123"/>
    </source>
</evidence>
<organism evidence="8 9">
    <name type="scientific">Colletotrichum tabaci</name>
    <dbReference type="NCBI Taxonomy" id="1209068"/>
    <lineage>
        <taxon>Eukaryota</taxon>
        <taxon>Fungi</taxon>
        <taxon>Dikarya</taxon>
        <taxon>Ascomycota</taxon>
        <taxon>Pezizomycotina</taxon>
        <taxon>Sordariomycetes</taxon>
        <taxon>Hypocreomycetidae</taxon>
        <taxon>Glomerellales</taxon>
        <taxon>Glomerellaceae</taxon>
        <taxon>Colletotrichum</taxon>
        <taxon>Colletotrichum destructivum species complex</taxon>
    </lineage>
</organism>
<feature type="compositionally biased region" description="Polar residues" evidence="6">
    <location>
        <begin position="1"/>
        <end position="11"/>
    </location>
</feature>
<dbReference type="PROSITE" id="PS50048">
    <property type="entry name" value="ZN2_CY6_FUNGAL_2"/>
    <property type="match status" value="1"/>
</dbReference>
<keyword evidence="2" id="KW-0479">Metal-binding</keyword>
<proteinExistence type="predicted"/>
<dbReference type="EMBL" id="JASAOK010000030">
    <property type="protein sequence ID" value="KAK6219886.1"/>
    <property type="molecule type" value="Genomic_DNA"/>
</dbReference>
<dbReference type="InterPro" id="IPR050815">
    <property type="entry name" value="TF_fung"/>
</dbReference>
<dbReference type="SMART" id="SM00906">
    <property type="entry name" value="Fungal_trans"/>
    <property type="match status" value="1"/>
</dbReference>
<dbReference type="GO" id="GO:0008270">
    <property type="term" value="F:zinc ion binding"/>
    <property type="evidence" value="ECO:0007669"/>
    <property type="project" value="InterPro"/>
</dbReference>
<feature type="region of interest" description="Disordered" evidence="6">
    <location>
        <begin position="1"/>
        <end position="45"/>
    </location>
</feature>
<evidence type="ECO:0000256" key="6">
    <source>
        <dbReference type="SAM" id="MobiDB-lite"/>
    </source>
</evidence>
<dbReference type="InterPro" id="IPR001138">
    <property type="entry name" value="Zn2Cys6_DnaBD"/>
</dbReference>
<evidence type="ECO:0000256" key="3">
    <source>
        <dbReference type="ARBA" id="ARBA00023015"/>
    </source>
</evidence>
<evidence type="ECO:0000256" key="4">
    <source>
        <dbReference type="ARBA" id="ARBA00023163"/>
    </source>
</evidence>
<dbReference type="CDD" id="cd00067">
    <property type="entry name" value="GAL4"/>
    <property type="match status" value="1"/>
</dbReference>
<dbReference type="GO" id="GO:0000981">
    <property type="term" value="F:DNA-binding transcription factor activity, RNA polymerase II-specific"/>
    <property type="evidence" value="ECO:0007669"/>
    <property type="project" value="InterPro"/>
</dbReference>
<feature type="compositionally biased region" description="Low complexity" evidence="6">
    <location>
        <begin position="21"/>
        <end position="38"/>
    </location>
</feature>
<dbReference type="Gene3D" id="4.10.240.10">
    <property type="entry name" value="Zn(2)-C6 fungal-type DNA-binding domain"/>
    <property type="match status" value="1"/>
</dbReference>
<dbReference type="Pfam" id="PF00172">
    <property type="entry name" value="Zn_clus"/>
    <property type="match status" value="1"/>
</dbReference>
<dbReference type="CDD" id="cd12148">
    <property type="entry name" value="fungal_TF_MHR"/>
    <property type="match status" value="1"/>
</dbReference>